<dbReference type="AlphaFoldDB" id="F7ZZR8"/>
<dbReference type="InterPro" id="IPR017925">
    <property type="entry name" value="DHFR_CS"/>
</dbReference>
<evidence type="ECO:0000259" key="11">
    <source>
        <dbReference type="PROSITE" id="PS51330"/>
    </source>
</evidence>
<evidence type="ECO:0000256" key="9">
    <source>
        <dbReference type="PIRNR" id="PIRNR000194"/>
    </source>
</evidence>
<dbReference type="InterPro" id="IPR012259">
    <property type="entry name" value="DHFR"/>
</dbReference>
<dbReference type="Gene3D" id="3.40.430.10">
    <property type="entry name" value="Dihydrofolate Reductase, subunit A"/>
    <property type="match status" value="1"/>
</dbReference>
<dbReference type="SUPFAM" id="SSF53597">
    <property type="entry name" value="Dihydrofolate reductase-like"/>
    <property type="match status" value="1"/>
</dbReference>
<dbReference type="EC" id="1.5.1.3" evidence="3 9"/>
<dbReference type="Proteomes" id="UP000000485">
    <property type="component" value="Chromosome"/>
</dbReference>
<evidence type="ECO:0000256" key="4">
    <source>
        <dbReference type="ARBA" id="ARBA00018886"/>
    </source>
</evidence>
<comment type="similarity">
    <text evidence="2 9 10">Belongs to the dihydrofolate reductase family.</text>
</comment>
<keyword evidence="13" id="KW-1185">Reference proteome</keyword>
<protein>
    <recommendedName>
        <fullName evidence="4 9">Dihydrofolate reductase</fullName>
        <ecNumber evidence="3 9">1.5.1.3</ecNumber>
    </recommendedName>
</protein>
<dbReference type="PIRSF" id="PIRSF000194">
    <property type="entry name" value="DHFR"/>
    <property type="match status" value="1"/>
</dbReference>
<evidence type="ECO:0000256" key="3">
    <source>
        <dbReference type="ARBA" id="ARBA00012856"/>
    </source>
</evidence>
<dbReference type="GO" id="GO:0005829">
    <property type="term" value="C:cytosol"/>
    <property type="evidence" value="ECO:0007669"/>
    <property type="project" value="TreeGrafter"/>
</dbReference>
<dbReference type="PROSITE" id="PS51330">
    <property type="entry name" value="DHFR_2"/>
    <property type="match status" value="1"/>
</dbReference>
<comment type="catalytic activity">
    <reaction evidence="9">
        <text>(6S)-5,6,7,8-tetrahydrofolate + NADP(+) = 7,8-dihydrofolate + NADPH + H(+)</text>
        <dbReference type="Rhea" id="RHEA:15009"/>
        <dbReference type="ChEBI" id="CHEBI:15378"/>
        <dbReference type="ChEBI" id="CHEBI:57451"/>
        <dbReference type="ChEBI" id="CHEBI:57453"/>
        <dbReference type="ChEBI" id="CHEBI:57783"/>
        <dbReference type="ChEBI" id="CHEBI:58349"/>
        <dbReference type="EC" id="1.5.1.3"/>
    </reaction>
</comment>
<dbReference type="CDD" id="cd00209">
    <property type="entry name" value="DHFR"/>
    <property type="match status" value="1"/>
</dbReference>
<dbReference type="GO" id="GO:0004146">
    <property type="term" value="F:dihydrofolate reductase activity"/>
    <property type="evidence" value="ECO:0007669"/>
    <property type="project" value="UniProtKB-EC"/>
</dbReference>
<dbReference type="EMBL" id="CP002665">
    <property type="protein sequence ID" value="AEI12561.1"/>
    <property type="molecule type" value="Genomic_DNA"/>
</dbReference>
<dbReference type="GO" id="GO:0046654">
    <property type="term" value="P:tetrahydrofolate biosynthetic process"/>
    <property type="evidence" value="ECO:0007669"/>
    <property type="project" value="UniProtKB-UniPathway"/>
</dbReference>
<name>F7ZZR8_CELGA</name>
<dbReference type="PRINTS" id="PR00070">
    <property type="entry name" value="DHFR"/>
</dbReference>
<evidence type="ECO:0000256" key="8">
    <source>
        <dbReference type="ARBA" id="ARBA00025067"/>
    </source>
</evidence>
<dbReference type="PANTHER" id="PTHR48069">
    <property type="entry name" value="DIHYDROFOLATE REDUCTASE"/>
    <property type="match status" value="1"/>
</dbReference>
<evidence type="ECO:0000256" key="10">
    <source>
        <dbReference type="RuleBase" id="RU004474"/>
    </source>
</evidence>
<dbReference type="FunFam" id="3.40.430.10:FF:000001">
    <property type="entry name" value="Dihydrofolate reductase"/>
    <property type="match status" value="1"/>
</dbReference>
<keyword evidence="6 9" id="KW-0521">NADP</keyword>
<keyword evidence="7 9" id="KW-0560">Oxidoreductase</keyword>
<comment type="function">
    <text evidence="8 9">Key enzyme in folate metabolism. Catalyzes an essential reaction for de novo glycine and purine synthesis, and for DNA precursor synthesis.</text>
</comment>
<dbReference type="STRING" id="593907.Celgi_2060"/>
<reference evidence="13" key="1">
    <citation type="submission" date="2011-04" db="EMBL/GenBank/DDBJ databases">
        <title>Complete sequence of Cellvibrio gilvus ATCC 13127.</title>
        <authorList>
            <person name="Lucas S."/>
            <person name="Han J."/>
            <person name="Lapidus A."/>
            <person name="Cheng J.-F."/>
            <person name="Goodwin L."/>
            <person name="Pitluck S."/>
            <person name="Peters L."/>
            <person name="Munk A."/>
            <person name="Detter J.C."/>
            <person name="Han C."/>
            <person name="Tapia R."/>
            <person name="Land M."/>
            <person name="Hauser L."/>
            <person name="Kyrpides N."/>
            <person name="Ivanova N."/>
            <person name="Ovchinnikova G."/>
            <person name="Pagani I."/>
            <person name="Mead D."/>
            <person name="Brumm P."/>
            <person name="Woyke T."/>
        </authorList>
    </citation>
    <scope>NUCLEOTIDE SEQUENCE [LARGE SCALE GENOMIC DNA]</scope>
    <source>
        <strain evidence="13">ATCC 13127 / NRRL B-14078</strain>
    </source>
</reference>
<accession>F7ZZR8</accession>
<dbReference type="GO" id="GO:0046655">
    <property type="term" value="P:folic acid metabolic process"/>
    <property type="evidence" value="ECO:0007669"/>
    <property type="project" value="TreeGrafter"/>
</dbReference>
<evidence type="ECO:0000256" key="7">
    <source>
        <dbReference type="ARBA" id="ARBA00023002"/>
    </source>
</evidence>
<dbReference type="GO" id="GO:0070401">
    <property type="term" value="F:NADP+ binding"/>
    <property type="evidence" value="ECO:0007669"/>
    <property type="project" value="UniProtKB-ARBA"/>
</dbReference>
<dbReference type="KEGG" id="cga:Celgi_2060"/>
<evidence type="ECO:0000256" key="1">
    <source>
        <dbReference type="ARBA" id="ARBA00004903"/>
    </source>
</evidence>
<dbReference type="Pfam" id="PF00186">
    <property type="entry name" value="DHFR_1"/>
    <property type="match status" value="1"/>
</dbReference>
<evidence type="ECO:0000256" key="2">
    <source>
        <dbReference type="ARBA" id="ARBA00009539"/>
    </source>
</evidence>
<keyword evidence="5 9" id="KW-0554">One-carbon metabolism</keyword>
<dbReference type="PROSITE" id="PS00075">
    <property type="entry name" value="DHFR_1"/>
    <property type="match status" value="1"/>
</dbReference>
<feature type="domain" description="DHFR" evidence="11">
    <location>
        <begin position="10"/>
        <end position="176"/>
    </location>
</feature>
<evidence type="ECO:0000256" key="5">
    <source>
        <dbReference type="ARBA" id="ARBA00022563"/>
    </source>
</evidence>
<dbReference type="UniPathway" id="UPA00077">
    <property type="reaction ID" value="UER00158"/>
</dbReference>
<gene>
    <name evidence="12" type="ordered locus">Celgi_2060</name>
</gene>
<dbReference type="GO" id="GO:0006730">
    <property type="term" value="P:one-carbon metabolic process"/>
    <property type="evidence" value="ECO:0007669"/>
    <property type="project" value="UniProtKB-KW"/>
</dbReference>
<dbReference type="OrthoDB" id="9804315at2"/>
<dbReference type="HOGENOM" id="CLU_043966_5_0_11"/>
<proteinExistence type="inferred from homology"/>
<dbReference type="eggNOG" id="COG0262">
    <property type="taxonomic scope" value="Bacteria"/>
</dbReference>
<dbReference type="GO" id="GO:0046452">
    <property type="term" value="P:dihydrofolate metabolic process"/>
    <property type="evidence" value="ECO:0007669"/>
    <property type="project" value="TreeGrafter"/>
</dbReference>
<evidence type="ECO:0000256" key="6">
    <source>
        <dbReference type="ARBA" id="ARBA00022857"/>
    </source>
</evidence>
<evidence type="ECO:0000313" key="12">
    <source>
        <dbReference type="EMBL" id="AEI12561.1"/>
    </source>
</evidence>
<dbReference type="PANTHER" id="PTHR48069:SF3">
    <property type="entry name" value="DIHYDROFOLATE REDUCTASE"/>
    <property type="match status" value="1"/>
</dbReference>
<dbReference type="RefSeq" id="WP_013884079.1">
    <property type="nucleotide sequence ID" value="NC_015671.1"/>
</dbReference>
<dbReference type="InterPro" id="IPR024072">
    <property type="entry name" value="DHFR-like_dom_sf"/>
</dbReference>
<sequence length="177" mass="18676">MTAVPAAAPRVALVWAQSPRGVIGRDGALPWHIPEDLAHFKALTAGHPVVMGRATWESLPPRSRPLPGRTNVVLSRTAGLELPGASVATGLDDALALAAAAAGGDEIWVVGGGAVYALALPRADRIEVTVVDDDVDGDTCAPHLPPAQWRLTAVDPAAGWHTSTRGARYRFQSYRRR</sequence>
<comment type="pathway">
    <text evidence="1 9">Cofactor biosynthesis; tetrahydrofolate biosynthesis; 5,6,7,8-tetrahydrofolate from 7,8-dihydrofolate: step 1/1.</text>
</comment>
<dbReference type="InterPro" id="IPR001796">
    <property type="entry name" value="DHFR_dom"/>
</dbReference>
<evidence type="ECO:0000313" key="13">
    <source>
        <dbReference type="Proteomes" id="UP000000485"/>
    </source>
</evidence>
<organism evidence="12 13">
    <name type="scientific">Cellulomonas gilvus (strain ATCC 13127 / NRRL B-14078)</name>
    <name type="common">Cellvibrio gilvus</name>
    <dbReference type="NCBI Taxonomy" id="593907"/>
    <lineage>
        <taxon>Bacteria</taxon>
        <taxon>Bacillati</taxon>
        <taxon>Actinomycetota</taxon>
        <taxon>Actinomycetes</taxon>
        <taxon>Micrococcales</taxon>
        <taxon>Cellulomonadaceae</taxon>
        <taxon>Cellulomonas</taxon>
    </lineage>
</organism>